<sequence>MLNAYNSRFAIGDYENPLPIHGYPPSFLNIQSDISGLSTETSEYAQGGTHSSACRETTGCTLPLSIPQHRSTTFGTEKLVAFKSPTTYSLIAMLAFIAPDTRRDTLVLRMGNSALSFELSSFLAFWRLNTSESGYQIPLWPGKYVYRRWRTVSLRPHFPLLRFVSTDIPLKSLRVCWPYFHALPRTLKLVAGDSI</sequence>
<accession>A0A4Y7TUV7</accession>
<proteinExistence type="predicted"/>
<keyword evidence="2" id="KW-1185">Reference proteome</keyword>
<protein>
    <submittedName>
        <fullName evidence="1">Uncharacterized protein</fullName>
    </submittedName>
</protein>
<evidence type="ECO:0000313" key="1">
    <source>
        <dbReference type="EMBL" id="TEB37714.1"/>
    </source>
</evidence>
<name>A0A4Y7TUV7_COPMI</name>
<comment type="caution">
    <text evidence="1">The sequence shown here is derived from an EMBL/GenBank/DDBJ whole genome shotgun (WGS) entry which is preliminary data.</text>
</comment>
<gene>
    <name evidence="1" type="ORF">FA13DRAFT_706111</name>
</gene>
<organism evidence="1 2">
    <name type="scientific">Coprinellus micaceus</name>
    <name type="common">Glistening ink-cap mushroom</name>
    <name type="synonym">Coprinus micaceus</name>
    <dbReference type="NCBI Taxonomy" id="71717"/>
    <lineage>
        <taxon>Eukaryota</taxon>
        <taxon>Fungi</taxon>
        <taxon>Dikarya</taxon>
        <taxon>Basidiomycota</taxon>
        <taxon>Agaricomycotina</taxon>
        <taxon>Agaricomycetes</taxon>
        <taxon>Agaricomycetidae</taxon>
        <taxon>Agaricales</taxon>
        <taxon>Agaricineae</taxon>
        <taxon>Psathyrellaceae</taxon>
        <taxon>Coprinellus</taxon>
    </lineage>
</organism>
<dbReference type="EMBL" id="QPFP01000003">
    <property type="protein sequence ID" value="TEB37714.1"/>
    <property type="molecule type" value="Genomic_DNA"/>
</dbReference>
<dbReference type="AlphaFoldDB" id="A0A4Y7TUV7"/>
<reference evidence="1 2" key="1">
    <citation type="journal article" date="2019" name="Nat. Ecol. Evol.">
        <title>Megaphylogeny resolves global patterns of mushroom evolution.</title>
        <authorList>
            <person name="Varga T."/>
            <person name="Krizsan K."/>
            <person name="Foldi C."/>
            <person name="Dima B."/>
            <person name="Sanchez-Garcia M."/>
            <person name="Sanchez-Ramirez S."/>
            <person name="Szollosi G.J."/>
            <person name="Szarkandi J.G."/>
            <person name="Papp V."/>
            <person name="Albert L."/>
            <person name="Andreopoulos W."/>
            <person name="Angelini C."/>
            <person name="Antonin V."/>
            <person name="Barry K.W."/>
            <person name="Bougher N.L."/>
            <person name="Buchanan P."/>
            <person name="Buyck B."/>
            <person name="Bense V."/>
            <person name="Catcheside P."/>
            <person name="Chovatia M."/>
            <person name="Cooper J."/>
            <person name="Damon W."/>
            <person name="Desjardin D."/>
            <person name="Finy P."/>
            <person name="Geml J."/>
            <person name="Haridas S."/>
            <person name="Hughes K."/>
            <person name="Justo A."/>
            <person name="Karasinski D."/>
            <person name="Kautmanova I."/>
            <person name="Kiss B."/>
            <person name="Kocsube S."/>
            <person name="Kotiranta H."/>
            <person name="LaButti K.M."/>
            <person name="Lechner B.E."/>
            <person name="Liimatainen K."/>
            <person name="Lipzen A."/>
            <person name="Lukacs Z."/>
            <person name="Mihaltcheva S."/>
            <person name="Morgado L.N."/>
            <person name="Niskanen T."/>
            <person name="Noordeloos M.E."/>
            <person name="Ohm R.A."/>
            <person name="Ortiz-Santana B."/>
            <person name="Ovrebo C."/>
            <person name="Racz N."/>
            <person name="Riley R."/>
            <person name="Savchenko A."/>
            <person name="Shiryaev A."/>
            <person name="Soop K."/>
            <person name="Spirin V."/>
            <person name="Szebenyi C."/>
            <person name="Tomsovsky M."/>
            <person name="Tulloss R.E."/>
            <person name="Uehling J."/>
            <person name="Grigoriev I.V."/>
            <person name="Vagvolgyi C."/>
            <person name="Papp T."/>
            <person name="Martin F.M."/>
            <person name="Miettinen O."/>
            <person name="Hibbett D.S."/>
            <person name="Nagy L.G."/>
        </authorList>
    </citation>
    <scope>NUCLEOTIDE SEQUENCE [LARGE SCALE GENOMIC DNA]</scope>
    <source>
        <strain evidence="1 2">FP101781</strain>
    </source>
</reference>
<dbReference type="Proteomes" id="UP000298030">
    <property type="component" value="Unassembled WGS sequence"/>
</dbReference>
<evidence type="ECO:0000313" key="2">
    <source>
        <dbReference type="Proteomes" id="UP000298030"/>
    </source>
</evidence>